<dbReference type="AlphaFoldDB" id="A0A4P6FET0"/>
<gene>
    <name evidence="1" type="ORF">ET445_05515</name>
</gene>
<dbReference type="RefSeq" id="WP_129189592.1">
    <property type="nucleotide sequence ID" value="NZ_CP035491.1"/>
</dbReference>
<dbReference type="EMBL" id="CP035491">
    <property type="protein sequence ID" value="QAY72879.1"/>
    <property type="molecule type" value="Genomic_DNA"/>
</dbReference>
<proteinExistence type="predicted"/>
<dbReference type="OrthoDB" id="5110003at2"/>
<dbReference type="Proteomes" id="UP000291259">
    <property type="component" value="Chromosome"/>
</dbReference>
<evidence type="ECO:0000313" key="1">
    <source>
        <dbReference type="EMBL" id="QAY72879.1"/>
    </source>
</evidence>
<organism evidence="1 2">
    <name type="scientific">Agromyces protaetiae</name>
    <dbReference type="NCBI Taxonomy" id="2509455"/>
    <lineage>
        <taxon>Bacteria</taxon>
        <taxon>Bacillati</taxon>
        <taxon>Actinomycetota</taxon>
        <taxon>Actinomycetes</taxon>
        <taxon>Micrococcales</taxon>
        <taxon>Microbacteriaceae</taxon>
        <taxon>Agromyces</taxon>
    </lineage>
</organism>
<name>A0A4P6FET0_9MICO</name>
<accession>A0A4P6FET0</accession>
<reference evidence="1 2" key="1">
    <citation type="submission" date="2019-01" db="EMBL/GenBank/DDBJ databases">
        <title>Genome sequencing of strain FW100M-8.</title>
        <authorList>
            <person name="Heo J."/>
            <person name="Kim S.-J."/>
            <person name="Kim J.-S."/>
            <person name="Hong S.-B."/>
            <person name="Kwon S.-W."/>
        </authorList>
    </citation>
    <scope>NUCLEOTIDE SEQUENCE [LARGE SCALE GENOMIC DNA]</scope>
    <source>
        <strain evidence="1 2">FW100M-8</strain>
    </source>
</reference>
<keyword evidence="2" id="KW-1185">Reference proteome</keyword>
<evidence type="ECO:0000313" key="2">
    <source>
        <dbReference type="Proteomes" id="UP000291259"/>
    </source>
</evidence>
<sequence>MHDFVNPTDETAFADLISNINNGIAETQSSLDECAKDYNNRKDHIDWWHAFLDWFARQMEKVGQELEKAIAKFVEFCETIADYMSPGNPFAMFAKSNEWATIKRKITSTKSLVTSDYLRADDTWKGDPGDGYSDLAGRQRMAMDTLAGYTDSMISFLSDYGTKILDAWIEFGATLITYFLDQIDAGASFITADPLEWLDAVPKIVQLCTNLARTAVSLTEQLAGNFTSSNRMSLQLTQDMSDLSGFPTGSWPSAQIV</sequence>
<dbReference type="KEGG" id="agf:ET445_05515"/>
<protein>
    <submittedName>
        <fullName evidence="1">Uncharacterized protein</fullName>
    </submittedName>
</protein>